<dbReference type="WBParaSite" id="jg19606">
    <property type="protein sequence ID" value="jg19606"/>
    <property type="gene ID" value="jg19606"/>
</dbReference>
<accession>A0A915DHN8</accession>
<dbReference type="Proteomes" id="UP000887574">
    <property type="component" value="Unplaced"/>
</dbReference>
<evidence type="ECO:0000313" key="2">
    <source>
        <dbReference type="WBParaSite" id="jg19606"/>
    </source>
</evidence>
<sequence>MMIAIFLERHAFRARFATTRCQKPPAEYAQKLVDFVMYVSRIRSKKNYTHIYAADETPIWLDPTLGKCIDFKGAKDVTVLSTGHEKSRITVMLTARSDGYKCIPYVLIPKKRWIYEAWQSLTEEMIASSFKTCGITNALDGSEDDLIHCFKQHGPASNG</sequence>
<reference evidence="2" key="1">
    <citation type="submission" date="2022-11" db="UniProtKB">
        <authorList>
            <consortium name="WormBaseParasite"/>
        </authorList>
    </citation>
    <scope>IDENTIFICATION</scope>
</reference>
<protein>
    <submittedName>
        <fullName evidence="2">Transposase</fullName>
    </submittedName>
</protein>
<proteinExistence type="predicted"/>
<keyword evidence="1" id="KW-1185">Reference proteome</keyword>
<evidence type="ECO:0000313" key="1">
    <source>
        <dbReference type="Proteomes" id="UP000887574"/>
    </source>
</evidence>
<name>A0A915DHN8_9BILA</name>
<organism evidence="1 2">
    <name type="scientific">Ditylenchus dipsaci</name>
    <dbReference type="NCBI Taxonomy" id="166011"/>
    <lineage>
        <taxon>Eukaryota</taxon>
        <taxon>Metazoa</taxon>
        <taxon>Ecdysozoa</taxon>
        <taxon>Nematoda</taxon>
        <taxon>Chromadorea</taxon>
        <taxon>Rhabditida</taxon>
        <taxon>Tylenchina</taxon>
        <taxon>Tylenchomorpha</taxon>
        <taxon>Sphaerularioidea</taxon>
        <taxon>Anguinidae</taxon>
        <taxon>Anguininae</taxon>
        <taxon>Ditylenchus</taxon>
    </lineage>
</organism>
<dbReference type="AlphaFoldDB" id="A0A915DHN8"/>